<dbReference type="AlphaFoldDB" id="A0AAW1W5C0"/>
<feature type="compositionally biased region" description="Low complexity" evidence="1">
    <location>
        <begin position="56"/>
        <end position="69"/>
    </location>
</feature>
<name>A0AAW1W5C0_RUBAR</name>
<evidence type="ECO:0000313" key="3">
    <source>
        <dbReference type="Proteomes" id="UP001457282"/>
    </source>
</evidence>
<protein>
    <recommendedName>
        <fullName evidence="4">Secreted protein</fullName>
    </recommendedName>
</protein>
<dbReference type="Proteomes" id="UP001457282">
    <property type="component" value="Unassembled WGS sequence"/>
</dbReference>
<reference evidence="2 3" key="1">
    <citation type="journal article" date="2023" name="G3 (Bethesda)">
        <title>A chromosome-length genome assembly and annotation of blackberry (Rubus argutus, cv. 'Hillquist').</title>
        <authorList>
            <person name="Bruna T."/>
            <person name="Aryal R."/>
            <person name="Dudchenko O."/>
            <person name="Sargent D.J."/>
            <person name="Mead D."/>
            <person name="Buti M."/>
            <person name="Cavallini A."/>
            <person name="Hytonen T."/>
            <person name="Andres J."/>
            <person name="Pham M."/>
            <person name="Weisz D."/>
            <person name="Mascagni F."/>
            <person name="Usai G."/>
            <person name="Natali L."/>
            <person name="Bassil N."/>
            <person name="Fernandez G.E."/>
            <person name="Lomsadze A."/>
            <person name="Armour M."/>
            <person name="Olukolu B."/>
            <person name="Poorten T."/>
            <person name="Britton C."/>
            <person name="Davik J."/>
            <person name="Ashrafi H."/>
            <person name="Aiden E.L."/>
            <person name="Borodovsky M."/>
            <person name="Worthington M."/>
        </authorList>
    </citation>
    <scope>NUCLEOTIDE SEQUENCE [LARGE SCALE GENOMIC DNA]</scope>
    <source>
        <strain evidence="2">PI 553951</strain>
    </source>
</reference>
<accession>A0AAW1W5C0</accession>
<dbReference type="EMBL" id="JBEDUW010000007">
    <property type="protein sequence ID" value="KAK9914048.1"/>
    <property type="molecule type" value="Genomic_DNA"/>
</dbReference>
<evidence type="ECO:0000256" key="1">
    <source>
        <dbReference type="SAM" id="MobiDB-lite"/>
    </source>
</evidence>
<keyword evidence="3" id="KW-1185">Reference proteome</keyword>
<organism evidence="2 3">
    <name type="scientific">Rubus argutus</name>
    <name type="common">Southern blackberry</name>
    <dbReference type="NCBI Taxonomy" id="59490"/>
    <lineage>
        <taxon>Eukaryota</taxon>
        <taxon>Viridiplantae</taxon>
        <taxon>Streptophyta</taxon>
        <taxon>Embryophyta</taxon>
        <taxon>Tracheophyta</taxon>
        <taxon>Spermatophyta</taxon>
        <taxon>Magnoliopsida</taxon>
        <taxon>eudicotyledons</taxon>
        <taxon>Gunneridae</taxon>
        <taxon>Pentapetalae</taxon>
        <taxon>rosids</taxon>
        <taxon>fabids</taxon>
        <taxon>Rosales</taxon>
        <taxon>Rosaceae</taxon>
        <taxon>Rosoideae</taxon>
        <taxon>Rosoideae incertae sedis</taxon>
        <taxon>Rubus</taxon>
    </lineage>
</organism>
<evidence type="ECO:0008006" key="4">
    <source>
        <dbReference type="Google" id="ProtNLM"/>
    </source>
</evidence>
<feature type="region of interest" description="Disordered" evidence="1">
    <location>
        <begin position="50"/>
        <end position="84"/>
    </location>
</feature>
<comment type="caution">
    <text evidence="2">The sequence shown here is derived from an EMBL/GenBank/DDBJ whole genome shotgun (WGS) entry which is preliminary data.</text>
</comment>
<gene>
    <name evidence="2" type="ORF">M0R45_037846</name>
</gene>
<sequence length="84" mass="9266">MATSKLICSFISVPLLRFTILTSPFQCSLLRHRLLVQQTPYPAACKTTFTQKQHSIPKSLPTSKSLPSKHNGKTPSKPRATTNG</sequence>
<proteinExistence type="predicted"/>
<evidence type="ECO:0000313" key="2">
    <source>
        <dbReference type="EMBL" id="KAK9914048.1"/>
    </source>
</evidence>